<name>A0A494TNA5_SPHPE</name>
<feature type="transmembrane region" description="Helical" evidence="1">
    <location>
        <begin position="6"/>
        <end position="26"/>
    </location>
</feature>
<evidence type="ECO:0000259" key="2">
    <source>
        <dbReference type="Pfam" id="PF26604"/>
    </source>
</evidence>
<keyword evidence="1" id="KW-0472">Membrane</keyword>
<dbReference type="InterPro" id="IPR058058">
    <property type="entry name" value="CBU_0592-like"/>
</dbReference>
<proteinExistence type="predicted"/>
<evidence type="ECO:0000313" key="4">
    <source>
        <dbReference type="Proteomes" id="UP000276254"/>
    </source>
</evidence>
<dbReference type="AlphaFoldDB" id="A0A494TNA5"/>
<dbReference type="OrthoDB" id="7278355at2"/>
<dbReference type="EMBL" id="CP032829">
    <property type="protein sequence ID" value="AYJ87341.1"/>
    <property type="molecule type" value="Genomic_DNA"/>
</dbReference>
<dbReference type="NCBIfam" id="NF047864">
    <property type="entry name" value="CBU_0592_membra"/>
    <property type="match status" value="1"/>
</dbReference>
<gene>
    <name evidence="3" type="ORF">D3Y57_17155</name>
</gene>
<sequence>MKLDGADIIGVCGSLIFIVAFMYANAAKNMDKVLFNALNLTGAALLLYSLWVHPNFAAAFLEISWACIALVGLINAIRVRRKT</sequence>
<dbReference type="RefSeq" id="WP_121154546.1">
    <property type="nucleotide sequence ID" value="NZ_CP032829.1"/>
</dbReference>
<keyword evidence="4" id="KW-1185">Reference proteome</keyword>
<feature type="transmembrane region" description="Helical" evidence="1">
    <location>
        <begin position="57"/>
        <end position="77"/>
    </location>
</feature>
<evidence type="ECO:0000256" key="1">
    <source>
        <dbReference type="SAM" id="Phobius"/>
    </source>
</evidence>
<organism evidence="3 4">
    <name type="scientific">Sphingomonas paeninsulae</name>
    <dbReference type="NCBI Taxonomy" id="2319844"/>
    <lineage>
        <taxon>Bacteria</taxon>
        <taxon>Pseudomonadati</taxon>
        <taxon>Pseudomonadota</taxon>
        <taxon>Alphaproteobacteria</taxon>
        <taxon>Sphingomonadales</taxon>
        <taxon>Sphingomonadaceae</taxon>
        <taxon>Sphingomonas</taxon>
    </lineage>
</organism>
<feature type="domain" description="CBU-0592-like" evidence="2">
    <location>
        <begin position="6"/>
        <end position="80"/>
    </location>
</feature>
<protein>
    <recommendedName>
        <fullName evidence="2">CBU-0592-like domain-containing protein</fullName>
    </recommendedName>
</protein>
<dbReference type="Proteomes" id="UP000276254">
    <property type="component" value="Chromosome"/>
</dbReference>
<dbReference type="KEGG" id="spha:D3Y57_17155"/>
<evidence type="ECO:0000313" key="3">
    <source>
        <dbReference type="EMBL" id="AYJ87341.1"/>
    </source>
</evidence>
<reference evidence="3 4" key="1">
    <citation type="submission" date="2018-09" db="EMBL/GenBank/DDBJ databases">
        <title>Sphingomonas peninsula sp. nov., isolated from fildes peninsula, Antarctic soil.</title>
        <authorList>
            <person name="Yingchao G."/>
        </authorList>
    </citation>
    <scope>NUCLEOTIDE SEQUENCE [LARGE SCALE GENOMIC DNA]</scope>
    <source>
        <strain evidence="3 4">YZ-8</strain>
    </source>
</reference>
<keyword evidence="1" id="KW-0812">Transmembrane</keyword>
<dbReference type="Pfam" id="PF26604">
    <property type="entry name" value="CBU_0592"/>
    <property type="match status" value="1"/>
</dbReference>
<accession>A0A494TNA5</accession>
<feature type="transmembrane region" description="Helical" evidence="1">
    <location>
        <begin position="33"/>
        <end position="51"/>
    </location>
</feature>
<keyword evidence="1" id="KW-1133">Transmembrane helix</keyword>